<dbReference type="EMBL" id="CACVBM020001364">
    <property type="protein sequence ID" value="CAA7047159.1"/>
    <property type="molecule type" value="Genomic_DNA"/>
</dbReference>
<evidence type="ECO:0000313" key="3">
    <source>
        <dbReference type="Proteomes" id="UP000467841"/>
    </source>
</evidence>
<dbReference type="AlphaFoldDB" id="A0A6D2K1M4"/>
<dbReference type="Gene3D" id="3.30.420.10">
    <property type="entry name" value="Ribonuclease H-like superfamily/Ribonuclease H"/>
    <property type="match status" value="1"/>
</dbReference>
<dbReference type="GO" id="GO:0003676">
    <property type="term" value="F:nucleic acid binding"/>
    <property type="evidence" value="ECO:0007669"/>
    <property type="project" value="InterPro"/>
</dbReference>
<keyword evidence="3" id="KW-1185">Reference proteome</keyword>
<reference evidence="2" key="1">
    <citation type="submission" date="2020-01" db="EMBL/GenBank/DDBJ databases">
        <authorList>
            <person name="Mishra B."/>
        </authorList>
    </citation>
    <scope>NUCLEOTIDE SEQUENCE [LARGE SCALE GENOMIC DNA]</scope>
</reference>
<dbReference type="InterPro" id="IPR044730">
    <property type="entry name" value="RNase_H-like_dom_plant"/>
</dbReference>
<dbReference type="SUPFAM" id="SSF53098">
    <property type="entry name" value="Ribonuclease H-like"/>
    <property type="match status" value="1"/>
</dbReference>
<protein>
    <recommendedName>
        <fullName evidence="1">RNase H type-1 domain-containing protein</fullName>
    </recommendedName>
</protein>
<feature type="domain" description="RNase H type-1" evidence="1">
    <location>
        <begin position="239"/>
        <end position="320"/>
    </location>
</feature>
<dbReference type="PANTHER" id="PTHR47074">
    <property type="entry name" value="BNAC02G40300D PROTEIN"/>
    <property type="match status" value="1"/>
</dbReference>
<dbReference type="PANTHER" id="PTHR47074:SF49">
    <property type="entry name" value="POLYNUCLEOTIDYL TRANSFERASE, RIBONUCLEASE H-LIKE SUPERFAMILY PROTEIN"/>
    <property type="match status" value="1"/>
</dbReference>
<dbReference type="InterPro" id="IPR012337">
    <property type="entry name" value="RNaseH-like_sf"/>
</dbReference>
<dbReference type="CDD" id="cd06222">
    <property type="entry name" value="RNase_H_like"/>
    <property type="match status" value="1"/>
</dbReference>
<dbReference type="Proteomes" id="UP000467841">
    <property type="component" value="Unassembled WGS sequence"/>
</dbReference>
<dbReference type="OrthoDB" id="1112108at2759"/>
<evidence type="ECO:0000259" key="1">
    <source>
        <dbReference type="Pfam" id="PF13456"/>
    </source>
</evidence>
<evidence type="ECO:0000313" key="2">
    <source>
        <dbReference type="EMBL" id="CAA7047159.1"/>
    </source>
</evidence>
<sequence length="334" mass="37932">MGPATRETVNWVVADLLQADTDKWNREKVESFFPEIKQQILCIKPSLTGVPDKQIWISTKSGIYTTKTGYHVAYENKAQAETQQGTIWNIDWNAEIWSRNIPPKIQMFLWRVAHGALEIGSIWDLTPTKNPIILSPTQTFPEVLKTSKLWLPLPPTGIEPGSLFPWISWCVWGARNHLLFENRSFKPTEIITKACADAREWQEAQKANTVMTTGKPRVVPPHTDPEATVLYTDAAWNQDNKSEALAIREALHQAKISGWNSIHLRSDSQPLIRAMQSGEQITEIFGILRDIFGLSKVFVAISFNFVPRSDNSIADALAKKFLQDFTSLYRDSWV</sequence>
<gene>
    <name evidence="2" type="ORF">MERR_LOCUS34394</name>
</gene>
<dbReference type="InterPro" id="IPR036397">
    <property type="entry name" value="RNaseH_sf"/>
</dbReference>
<organism evidence="2 3">
    <name type="scientific">Microthlaspi erraticum</name>
    <dbReference type="NCBI Taxonomy" id="1685480"/>
    <lineage>
        <taxon>Eukaryota</taxon>
        <taxon>Viridiplantae</taxon>
        <taxon>Streptophyta</taxon>
        <taxon>Embryophyta</taxon>
        <taxon>Tracheophyta</taxon>
        <taxon>Spermatophyta</taxon>
        <taxon>Magnoliopsida</taxon>
        <taxon>eudicotyledons</taxon>
        <taxon>Gunneridae</taxon>
        <taxon>Pentapetalae</taxon>
        <taxon>rosids</taxon>
        <taxon>malvids</taxon>
        <taxon>Brassicales</taxon>
        <taxon>Brassicaceae</taxon>
        <taxon>Coluteocarpeae</taxon>
        <taxon>Microthlaspi</taxon>
    </lineage>
</organism>
<comment type="caution">
    <text evidence="2">The sequence shown here is derived from an EMBL/GenBank/DDBJ whole genome shotgun (WGS) entry which is preliminary data.</text>
</comment>
<dbReference type="GO" id="GO:0004523">
    <property type="term" value="F:RNA-DNA hybrid ribonuclease activity"/>
    <property type="evidence" value="ECO:0007669"/>
    <property type="project" value="InterPro"/>
</dbReference>
<accession>A0A6D2K1M4</accession>
<dbReference type="Pfam" id="PF13456">
    <property type="entry name" value="RVT_3"/>
    <property type="match status" value="1"/>
</dbReference>
<dbReference type="InterPro" id="IPR002156">
    <property type="entry name" value="RNaseH_domain"/>
</dbReference>
<name>A0A6D2K1M4_9BRAS</name>
<proteinExistence type="predicted"/>
<dbReference type="InterPro" id="IPR052929">
    <property type="entry name" value="RNase_H-like_EbsB-rel"/>
</dbReference>